<name>A0ABT0Y5J6_9ACTN</name>
<comment type="caution">
    <text evidence="1">The sequence shown here is derived from an EMBL/GenBank/DDBJ whole genome shotgun (WGS) entry which is preliminary data.</text>
</comment>
<dbReference type="Proteomes" id="UP001523216">
    <property type="component" value="Unassembled WGS sequence"/>
</dbReference>
<keyword evidence="2" id="KW-1185">Reference proteome</keyword>
<dbReference type="RefSeq" id="WP_251800898.1">
    <property type="nucleotide sequence ID" value="NZ_JAMQOL010000038.1"/>
</dbReference>
<organism evidence="1 2">
    <name type="scientific">Paractinoplanes hotanensis</name>
    <dbReference type="NCBI Taxonomy" id="2906497"/>
    <lineage>
        <taxon>Bacteria</taxon>
        <taxon>Bacillati</taxon>
        <taxon>Actinomycetota</taxon>
        <taxon>Actinomycetes</taxon>
        <taxon>Micromonosporales</taxon>
        <taxon>Micromonosporaceae</taxon>
        <taxon>Paractinoplanes</taxon>
    </lineage>
</organism>
<reference evidence="1 2" key="1">
    <citation type="submission" date="2022-06" db="EMBL/GenBank/DDBJ databases">
        <title>Actinoplanes abujensis sp. nov., isolated from Nigerian arid soil.</title>
        <authorList>
            <person name="Ding P."/>
        </authorList>
    </citation>
    <scope>NUCLEOTIDE SEQUENCE [LARGE SCALE GENOMIC DNA]</scope>
    <source>
        <strain evidence="2">TRM88002</strain>
    </source>
</reference>
<protein>
    <submittedName>
        <fullName evidence="1">Uncharacterized protein</fullName>
    </submittedName>
</protein>
<evidence type="ECO:0000313" key="2">
    <source>
        <dbReference type="Proteomes" id="UP001523216"/>
    </source>
</evidence>
<accession>A0ABT0Y5J6</accession>
<evidence type="ECO:0000313" key="1">
    <source>
        <dbReference type="EMBL" id="MCM4081095.1"/>
    </source>
</evidence>
<dbReference type="EMBL" id="JAMQOL010000038">
    <property type="protein sequence ID" value="MCM4081095.1"/>
    <property type="molecule type" value="Genomic_DNA"/>
</dbReference>
<gene>
    <name evidence="1" type="ORF">LXN57_26325</name>
</gene>
<proteinExistence type="predicted"/>
<sequence>MSVDTADTRWAGTPLDTEHWLEGRTGFPPGSVLATSSPESAEVVATARGLTLSRRQLDEVVAFAEFLAGRKLGEDDRAELADDIIDAFDDTPKAALRFLRPLSAAVRRVGSLDPIRRAQRRLQALTTTWVVELRREADSGELSPVMTVVSRHNPVVRHWAAGGIVLVADALDARWEQHRLVLGLAGRAPEPVERLAERLVARTEDASRLEVAELAAAEVRLLVIRSWLRDLGRNALAELSAEIDRGAASALDVDIVVQQVGHRAALGRTGRLS</sequence>